<feature type="region of interest" description="Disordered" evidence="1">
    <location>
        <begin position="340"/>
        <end position="361"/>
    </location>
</feature>
<feature type="region of interest" description="Disordered" evidence="1">
    <location>
        <begin position="150"/>
        <end position="210"/>
    </location>
</feature>
<feature type="region of interest" description="Disordered" evidence="1">
    <location>
        <begin position="508"/>
        <end position="527"/>
    </location>
</feature>
<organism evidence="2 3">
    <name type="scientific">Trypanosoma theileri</name>
    <dbReference type="NCBI Taxonomy" id="67003"/>
    <lineage>
        <taxon>Eukaryota</taxon>
        <taxon>Discoba</taxon>
        <taxon>Euglenozoa</taxon>
        <taxon>Kinetoplastea</taxon>
        <taxon>Metakinetoplastina</taxon>
        <taxon>Trypanosomatida</taxon>
        <taxon>Trypanosomatidae</taxon>
        <taxon>Trypanosoma</taxon>
    </lineage>
</organism>
<dbReference type="GeneID" id="39980929"/>
<feature type="compositionally biased region" description="Low complexity" evidence="1">
    <location>
        <begin position="648"/>
        <end position="661"/>
    </location>
</feature>
<sequence>MRRTLNPNAGEFHPNNNSGGNTGSGTTTISNANSNPNPNTNTNMNINFNHTNSNNSVESNYFMPVTRSLMEFRVAFFRHSGSMSLMRHVEFERLLRRCFFAAHNRNGLSVSSSTVCDRCKPFWLSFSPAYLQLAREVVLEIELGIVSQSTTTTTTGTTTTTKSTADSVNSNSNSNSGNPRQANGSHNNGNIPREEKKEKEGEEMETGKTSLEAQEMLLKREQLREVYLLSIRPLIPCLLLKELANCTKRSNSVCSDNIKDAMMYALDVFFLFTRIQFLPFLDTSTVTSYSACVQYITRLRERLLRPDVAEPFLNLVLVLMLLSSIHQSSMSCAMEINTTTTTTTPTKNKGNSKVSNVKSNENEEEGLSHKVQWLFCRYFPALVVSFLAVSPLQSVEELRNCFTANNVDDCLPVLRSSPRGVAAIRELFSYDSKSAILWNKTLTEVISFAMRHLDGEDHNSVGFHNNMNELFLLTKYTALDDHMHVNYPTVLNCLLNLTDNVTEASHLSHLHHQHQHQHQPHQHQQSHHEYQCQQKHYRVQSLRSEEFHRMAMRAAAGSTGGEYDTVYFSLMALVNMECFPAAELSRLFSTLADAYGCCCPYYNYTSTCCCCCDGFNDFLASPVCAALRPAARELLDVLYALTPNNNRSGSSSLNNSSNSNSDHSKRSEHLQALREVEEMLFLLPQPSQA</sequence>
<evidence type="ECO:0000313" key="3">
    <source>
        <dbReference type="Proteomes" id="UP000192257"/>
    </source>
</evidence>
<feature type="compositionally biased region" description="Low complexity" evidence="1">
    <location>
        <begin position="150"/>
        <end position="178"/>
    </location>
</feature>
<dbReference type="OrthoDB" id="245803at2759"/>
<feature type="region of interest" description="Disordered" evidence="1">
    <location>
        <begin position="648"/>
        <end position="668"/>
    </location>
</feature>
<name>A0A1X0P9T4_9TRYP</name>
<gene>
    <name evidence="2" type="ORF">TM35_000014680</name>
</gene>
<feature type="compositionally biased region" description="Low complexity" evidence="1">
    <location>
        <begin position="340"/>
        <end position="359"/>
    </location>
</feature>
<evidence type="ECO:0000313" key="2">
    <source>
        <dbReference type="EMBL" id="ORC93591.1"/>
    </source>
</evidence>
<dbReference type="PANTHER" id="PTHR42264">
    <property type="entry name" value="EPHRIN_REC_LIKE DOMAIN-CONTAINING PROTEIN"/>
    <property type="match status" value="1"/>
</dbReference>
<dbReference type="RefSeq" id="XP_028887657.1">
    <property type="nucleotide sequence ID" value="XM_029021149.1"/>
</dbReference>
<dbReference type="EMBL" id="NBCO01000001">
    <property type="protein sequence ID" value="ORC93591.1"/>
    <property type="molecule type" value="Genomic_DNA"/>
</dbReference>
<protein>
    <submittedName>
        <fullName evidence="2">Uncharacterized protein</fullName>
    </submittedName>
</protein>
<keyword evidence="3" id="KW-1185">Reference proteome</keyword>
<dbReference type="VEuPathDB" id="TriTrypDB:TM35_000014680"/>
<comment type="caution">
    <text evidence="2">The sequence shown here is derived from an EMBL/GenBank/DDBJ whole genome shotgun (WGS) entry which is preliminary data.</text>
</comment>
<evidence type="ECO:0000256" key="1">
    <source>
        <dbReference type="SAM" id="MobiDB-lite"/>
    </source>
</evidence>
<feature type="compositionally biased region" description="Basic residues" evidence="1">
    <location>
        <begin position="508"/>
        <end position="525"/>
    </location>
</feature>
<proteinExistence type="predicted"/>
<feature type="compositionally biased region" description="Polar residues" evidence="1">
    <location>
        <begin position="179"/>
        <end position="190"/>
    </location>
</feature>
<accession>A0A1X0P9T4</accession>
<feature type="region of interest" description="Disordered" evidence="1">
    <location>
        <begin position="1"/>
        <end position="50"/>
    </location>
</feature>
<dbReference type="PANTHER" id="PTHR42264:SF3">
    <property type="entry name" value="F-BOX DOMAIN-CONTAINING PROTEIN-RELATED"/>
    <property type="match status" value="1"/>
</dbReference>
<reference evidence="2 3" key="1">
    <citation type="submission" date="2017-03" db="EMBL/GenBank/DDBJ databases">
        <title>An alternative strategy for trypanosome survival in the mammalian bloodstream revealed through genome and transcriptome analysis of the ubiquitous bovine parasite Trypanosoma (Megatrypanum) theileri.</title>
        <authorList>
            <person name="Kelly S."/>
            <person name="Ivens A."/>
            <person name="Mott A."/>
            <person name="O'Neill E."/>
            <person name="Emms D."/>
            <person name="Macleod O."/>
            <person name="Voorheis P."/>
            <person name="Matthews J."/>
            <person name="Matthews K."/>
            <person name="Carrington M."/>
        </authorList>
    </citation>
    <scope>NUCLEOTIDE SEQUENCE [LARGE SCALE GENOMIC DNA]</scope>
    <source>
        <strain evidence="2">Edinburgh</strain>
    </source>
</reference>
<feature type="compositionally biased region" description="Low complexity" evidence="1">
    <location>
        <begin position="15"/>
        <end position="50"/>
    </location>
</feature>
<dbReference type="AlphaFoldDB" id="A0A1X0P9T4"/>
<dbReference type="Proteomes" id="UP000192257">
    <property type="component" value="Unassembled WGS sequence"/>
</dbReference>